<reference evidence="2 3" key="1">
    <citation type="submission" date="2019-06" db="EMBL/GenBank/DDBJ databases">
        <title>Genome Sequence of the Brown Rot Fungal Pathogen Monilinia fructicola.</title>
        <authorList>
            <person name="De Miccolis Angelini R.M."/>
            <person name="Landi L."/>
            <person name="Abate D."/>
            <person name="Pollastro S."/>
            <person name="Romanazzi G."/>
            <person name="Faretra F."/>
        </authorList>
    </citation>
    <scope>NUCLEOTIDE SEQUENCE [LARGE SCALE GENOMIC DNA]</scope>
    <source>
        <strain evidence="2 3">Mfrc123</strain>
    </source>
</reference>
<dbReference type="Proteomes" id="UP000322873">
    <property type="component" value="Unassembled WGS sequence"/>
</dbReference>
<name>A0A5M9J9R1_MONFR</name>
<protein>
    <submittedName>
        <fullName evidence="2">Uncharacterized protein</fullName>
    </submittedName>
</protein>
<feature type="region of interest" description="Disordered" evidence="1">
    <location>
        <begin position="1"/>
        <end position="26"/>
    </location>
</feature>
<comment type="caution">
    <text evidence="2">The sequence shown here is derived from an EMBL/GenBank/DDBJ whole genome shotgun (WGS) entry which is preliminary data.</text>
</comment>
<sequence length="91" mass="10407">MVRRDNPKSDMQSKASIQWEDERSLSSNENHNLILINKGYWLLAIGYSSPSCSPEEESALTHSTQSNPFVQSNSNNNNNNNIHRQQYPETI</sequence>
<feature type="compositionally biased region" description="Polar residues" evidence="1">
    <location>
        <begin position="60"/>
        <end position="71"/>
    </location>
</feature>
<evidence type="ECO:0000313" key="3">
    <source>
        <dbReference type="Proteomes" id="UP000322873"/>
    </source>
</evidence>
<organism evidence="2 3">
    <name type="scientific">Monilinia fructicola</name>
    <name type="common">Brown rot fungus</name>
    <name type="synonym">Ciboria fructicola</name>
    <dbReference type="NCBI Taxonomy" id="38448"/>
    <lineage>
        <taxon>Eukaryota</taxon>
        <taxon>Fungi</taxon>
        <taxon>Dikarya</taxon>
        <taxon>Ascomycota</taxon>
        <taxon>Pezizomycotina</taxon>
        <taxon>Leotiomycetes</taxon>
        <taxon>Helotiales</taxon>
        <taxon>Sclerotiniaceae</taxon>
        <taxon>Monilinia</taxon>
    </lineage>
</organism>
<proteinExistence type="predicted"/>
<accession>A0A5M9J9R1</accession>
<gene>
    <name evidence="2" type="ORF">EYC84_011507</name>
</gene>
<feature type="region of interest" description="Disordered" evidence="1">
    <location>
        <begin position="50"/>
        <end position="91"/>
    </location>
</feature>
<dbReference type="AlphaFoldDB" id="A0A5M9J9R1"/>
<feature type="compositionally biased region" description="Polar residues" evidence="1">
    <location>
        <begin position="82"/>
        <end position="91"/>
    </location>
</feature>
<evidence type="ECO:0000256" key="1">
    <source>
        <dbReference type="SAM" id="MobiDB-lite"/>
    </source>
</evidence>
<keyword evidence="3" id="KW-1185">Reference proteome</keyword>
<evidence type="ECO:0000313" key="2">
    <source>
        <dbReference type="EMBL" id="KAA8564592.1"/>
    </source>
</evidence>
<feature type="compositionally biased region" description="Low complexity" evidence="1">
    <location>
        <begin position="72"/>
        <end position="81"/>
    </location>
</feature>
<dbReference type="EMBL" id="VICG01000015">
    <property type="protein sequence ID" value="KAA8564592.1"/>
    <property type="molecule type" value="Genomic_DNA"/>
</dbReference>